<dbReference type="GeneID" id="301214009"/>
<gene>
    <name evidence="3" type="ORF">P7H00_14135</name>
</gene>
<comment type="caution">
    <text evidence="3">The sequence shown here is derived from an EMBL/GenBank/DDBJ whole genome shotgun (WGS) entry which is preliminary data.</text>
</comment>
<dbReference type="Gene3D" id="3.40.50.300">
    <property type="entry name" value="P-loop containing nucleotide triphosphate hydrolases"/>
    <property type="match status" value="2"/>
</dbReference>
<feature type="domain" description="Type IV secretion system coupling protein TraD DNA-binding" evidence="2">
    <location>
        <begin position="302"/>
        <end position="617"/>
    </location>
</feature>
<dbReference type="Proteomes" id="UP001180842">
    <property type="component" value="Unassembled WGS sequence"/>
</dbReference>
<reference evidence="3" key="1">
    <citation type="submission" date="2023-03" db="EMBL/GenBank/DDBJ databases">
        <authorList>
            <person name="Shen W."/>
            <person name="Cai J."/>
        </authorList>
    </citation>
    <scope>NUCLEOTIDE SEQUENCE</scope>
    <source>
        <strain evidence="3">P69-2</strain>
    </source>
</reference>
<dbReference type="Pfam" id="PF10412">
    <property type="entry name" value="TrwB_AAD_bind"/>
    <property type="match status" value="1"/>
</dbReference>
<dbReference type="GO" id="GO:0003677">
    <property type="term" value="F:DNA binding"/>
    <property type="evidence" value="ECO:0007669"/>
    <property type="project" value="UniProtKB-KW"/>
</dbReference>
<dbReference type="EMBL" id="JARQAI010000039">
    <property type="protein sequence ID" value="MDT2738244.1"/>
    <property type="molecule type" value="Genomic_DNA"/>
</dbReference>
<dbReference type="PANTHER" id="PTHR30121">
    <property type="entry name" value="UNCHARACTERIZED PROTEIN YJGR-RELATED"/>
    <property type="match status" value="1"/>
</dbReference>
<accession>A0AAE4L4S8</accession>
<keyword evidence="3" id="KW-0238">DNA-binding</keyword>
<evidence type="ECO:0000313" key="3">
    <source>
        <dbReference type="EMBL" id="MDT2738244.1"/>
    </source>
</evidence>
<dbReference type="PANTHER" id="PTHR30121:SF6">
    <property type="entry name" value="SLR6007 PROTEIN"/>
    <property type="match status" value="1"/>
</dbReference>
<sequence>MKQQLENIQWQEVSFLRPLEFQEVVDTLAHLSGLTGRKSFVWEIRSQNNKITHLIGAETKDLRNITQLFSSHKKFQFSQAAKRQPIKSAYALGLTSQVLTLKVKECDNFLRTTLATLTRNTKDTVVIQIIVGKSFAPHPLPKNLPNPHTTWWQAITGNLPPITTETRKQLTDKQSQPQFSCSLRIGSTSDYLANLKSLIGCFKILESSEVKMRFKPISPTKIDEVRLPLQFPLKLSTLELACLGLFPSGNEELDGFAKLHPKVILPPLGLKQNHKRIFGETTTLNNSLETKQLGISGSDSLFHTVLLGGTGSGKSTAMLRLALSDIESGNSALIIDPKGDLVRDILERFPKAREDDLVIIDPTSERLIGINPFDLLEYGISPELLTQHLMAIFQDLFSDNWGIRSSDVLSHAILTLAKTKHATLLMLPQLLTNKSFRQTVLKQIHDPFGVESFWSYYDSLSQGEQTQLISPVLNKLRQIFIHPSLKYLFGQTNNKFSLADLYFKRKVVLVSLNKGVLGAESARFLGSIIVSLTWSLALHRASIPPEKRHRVSLFIDELQDYLRLPTSLSDALIQARGLGVALTLAHQYRHQLTQEIKMAIDANCKNKICFGLDMNDAQDMARQAPELMAEDFYSLPQYHIYVKLHNGGNSTNWLLGKTFAPAPKIRNYMDLVVQNAVKYGVAISEIETQIAKQFGYDELNTSNKLAKSPPRNIGRRKKITDE</sequence>
<dbReference type="AlphaFoldDB" id="A0AAE4L4S8"/>
<proteinExistence type="predicted"/>
<dbReference type="InterPro" id="IPR019476">
    <property type="entry name" value="T4SS_TraD_DNA-bd"/>
</dbReference>
<protein>
    <submittedName>
        <fullName evidence="3">Type IV secretion system DNA-binding domain-containing protein</fullName>
    </submittedName>
</protein>
<feature type="region of interest" description="Disordered" evidence="1">
    <location>
        <begin position="701"/>
        <end position="722"/>
    </location>
</feature>
<dbReference type="CDD" id="cd01127">
    <property type="entry name" value="TrwB_TraG_TraD_VirD4"/>
    <property type="match status" value="2"/>
</dbReference>
<organism evidence="3 4">
    <name type="scientific">Enterococcus pseudoavium</name>
    <dbReference type="NCBI Taxonomy" id="44007"/>
    <lineage>
        <taxon>Bacteria</taxon>
        <taxon>Bacillati</taxon>
        <taxon>Bacillota</taxon>
        <taxon>Bacilli</taxon>
        <taxon>Lactobacillales</taxon>
        <taxon>Enterococcaceae</taxon>
        <taxon>Enterococcus</taxon>
    </lineage>
</organism>
<feature type="compositionally biased region" description="Basic residues" evidence="1">
    <location>
        <begin position="713"/>
        <end position="722"/>
    </location>
</feature>
<dbReference type="SUPFAM" id="SSF52540">
    <property type="entry name" value="P-loop containing nucleoside triphosphate hydrolases"/>
    <property type="match status" value="1"/>
</dbReference>
<dbReference type="RefSeq" id="WP_114524252.1">
    <property type="nucleotide sequence ID" value="NZ_JARQAI010000039.1"/>
</dbReference>
<name>A0AAE4L4S8_9ENTE</name>
<evidence type="ECO:0000256" key="1">
    <source>
        <dbReference type="SAM" id="MobiDB-lite"/>
    </source>
</evidence>
<dbReference type="InterPro" id="IPR027417">
    <property type="entry name" value="P-loop_NTPase"/>
</dbReference>
<dbReference type="InterPro" id="IPR051162">
    <property type="entry name" value="T4SS_component"/>
</dbReference>
<evidence type="ECO:0000313" key="4">
    <source>
        <dbReference type="Proteomes" id="UP001180842"/>
    </source>
</evidence>
<evidence type="ECO:0000259" key="2">
    <source>
        <dbReference type="Pfam" id="PF10412"/>
    </source>
</evidence>